<comment type="caution">
    <text evidence="2">The sequence shown here is derived from an EMBL/GenBank/DDBJ whole genome shotgun (WGS) entry which is preliminary data.</text>
</comment>
<keyword evidence="2" id="KW-0378">Hydrolase</keyword>
<evidence type="ECO:0000256" key="1">
    <source>
        <dbReference type="SAM" id="Phobius"/>
    </source>
</evidence>
<keyword evidence="2" id="KW-0540">Nuclease</keyword>
<keyword evidence="2" id="KW-0255">Endonuclease</keyword>
<sequence length="311" mass="35433">MWFIKRMMRIPWTVKKSNEVILKEANLERSLMKTIRQRQLQFLGHICRHKCLEHLAITGKIEGKRSKEVAEATGISAIMSLLPILLLLGAVMISLTQGSNDLKIVPQRPPSSLSDKNPLAVKCVFNKAGSDISSVTTLKLERKKLGQSNYKFVASKVYSTVKNGLGPGPTVTAKLNQGGESFVNVKYSTPTDGYCYTYRCFVQGRTRTGRLNSDYATFTITSPHGLTCRQNPPKPPSNTEINSLQQCQWTKRCTEWQSQLGRRDWGRPQARWMDDIRRAVGAQWQRKAQDRREWKTSAEGYILQWMDKTFM</sequence>
<protein>
    <submittedName>
        <fullName evidence="2">Endonuclease-reverse transcriptase</fullName>
    </submittedName>
</protein>
<feature type="transmembrane region" description="Helical" evidence="1">
    <location>
        <begin position="74"/>
        <end position="95"/>
    </location>
</feature>
<dbReference type="AlphaFoldDB" id="A0AAV3ZYP3"/>
<reference evidence="2 3" key="1">
    <citation type="journal article" date="2021" name="Elife">
        <title>Chloroplast acquisition without the gene transfer in kleptoplastic sea slugs, Plakobranchus ocellatus.</title>
        <authorList>
            <person name="Maeda T."/>
            <person name="Takahashi S."/>
            <person name="Yoshida T."/>
            <person name="Shimamura S."/>
            <person name="Takaki Y."/>
            <person name="Nagai Y."/>
            <person name="Toyoda A."/>
            <person name="Suzuki Y."/>
            <person name="Arimoto A."/>
            <person name="Ishii H."/>
            <person name="Satoh N."/>
            <person name="Nishiyama T."/>
            <person name="Hasebe M."/>
            <person name="Maruyama T."/>
            <person name="Minagawa J."/>
            <person name="Obokata J."/>
            <person name="Shigenobu S."/>
        </authorList>
    </citation>
    <scope>NUCLEOTIDE SEQUENCE [LARGE SCALE GENOMIC DNA]</scope>
</reference>
<keyword evidence="1" id="KW-0812">Transmembrane</keyword>
<keyword evidence="3" id="KW-1185">Reference proteome</keyword>
<proteinExistence type="predicted"/>
<keyword evidence="1" id="KW-0472">Membrane</keyword>
<dbReference type="GO" id="GO:0004519">
    <property type="term" value="F:endonuclease activity"/>
    <property type="evidence" value="ECO:0007669"/>
    <property type="project" value="UniProtKB-KW"/>
</dbReference>
<evidence type="ECO:0000313" key="2">
    <source>
        <dbReference type="EMBL" id="GFN99517.1"/>
    </source>
</evidence>
<dbReference type="Proteomes" id="UP000735302">
    <property type="component" value="Unassembled WGS sequence"/>
</dbReference>
<organism evidence="2 3">
    <name type="scientific">Plakobranchus ocellatus</name>
    <dbReference type="NCBI Taxonomy" id="259542"/>
    <lineage>
        <taxon>Eukaryota</taxon>
        <taxon>Metazoa</taxon>
        <taxon>Spiralia</taxon>
        <taxon>Lophotrochozoa</taxon>
        <taxon>Mollusca</taxon>
        <taxon>Gastropoda</taxon>
        <taxon>Heterobranchia</taxon>
        <taxon>Euthyneura</taxon>
        <taxon>Panpulmonata</taxon>
        <taxon>Sacoglossa</taxon>
        <taxon>Placobranchoidea</taxon>
        <taxon>Plakobranchidae</taxon>
        <taxon>Plakobranchus</taxon>
    </lineage>
</organism>
<evidence type="ECO:0000313" key="3">
    <source>
        <dbReference type="Proteomes" id="UP000735302"/>
    </source>
</evidence>
<name>A0AAV3ZYP3_9GAST</name>
<dbReference type="EMBL" id="BLXT01003003">
    <property type="protein sequence ID" value="GFN99517.1"/>
    <property type="molecule type" value="Genomic_DNA"/>
</dbReference>
<accession>A0AAV3ZYP3</accession>
<gene>
    <name evidence="2" type="ORF">PoB_002602300</name>
</gene>
<keyword evidence="1" id="KW-1133">Transmembrane helix</keyword>